<accession>A4G3J2</accession>
<name>A4G3J2_HERAR</name>
<evidence type="ECO:0000313" key="2">
    <source>
        <dbReference type="Proteomes" id="UP000006697"/>
    </source>
</evidence>
<gene>
    <name evidence="1" type="ordered locus">HEAR0893</name>
</gene>
<keyword evidence="2" id="KW-1185">Reference proteome</keyword>
<reference evidence="1 2" key="1">
    <citation type="journal article" date="2007" name="PLoS Genet.">
        <title>A tale of two oxidation states: bacterial colonization of arsenic-rich environments.</title>
        <authorList>
            <person name="Muller D."/>
            <person name="Medigue C."/>
            <person name="Koechler S."/>
            <person name="Barbe V."/>
            <person name="Barakat M."/>
            <person name="Talla E."/>
            <person name="Bonnefoy V."/>
            <person name="Krin E."/>
            <person name="Arsene-Ploetze F."/>
            <person name="Carapito C."/>
            <person name="Chandler M."/>
            <person name="Cournoyer B."/>
            <person name="Cruveiller S."/>
            <person name="Dossat C."/>
            <person name="Duval S."/>
            <person name="Heymann M."/>
            <person name="Leize E."/>
            <person name="Lieutaud A."/>
            <person name="Lievremont D."/>
            <person name="Makita Y."/>
            <person name="Mangenot S."/>
            <person name="Nitschke W."/>
            <person name="Ortet P."/>
            <person name="Perdrial N."/>
            <person name="Schoepp B."/>
            <person name="Siguier N."/>
            <person name="Simeonova D.D."/>
            <person name="Rouy Z."/>
            <person name="Segurens B."/>
            <person name="Turlin E."/>
            <person name="Vallenet D."/>
            <person name="Van Dorsselaer A."/>
            <person name="Weiss S."/>
            <person name="Weissenbach J."/>
            <person name="Lett M.C."/>
            <person name="Danchin A."/>
            <person name="Bertin P.N."/>
        </authorList>
    </citation>
    <scope>NUCLEOTIDE SEQUENCE [LARGE SCALE GENOMIC DNA]</scope>
    <source>
        <strain evidence="2">ULPAs1</strain>
    </source>
</reference>
<proteinExistence type="predicted"/>
<dbReference type="HOGENOM" id="CLU_3118599_0_0_4"/>
<dbReference type="AlphaFoldDB" id="A4G3J2"/>
<dbReference type="STRING" id="204773.HEAR0893"/>
<dbReference type="Proteomes" id="UP000006697">
    <property type="component" value="Chromosome"/>
</dbReference>
<organism evidence="1 2">
    <name type="scientific">Herminiimonas arsenicoxydans</name>
    <dbReference type="NCBI Taxonomy" id="204773"/>
    <lineage>
        <taxon>Bacteria</taxon>
        <taxon>Pseudomonadati</taxon>
        <taxon>Pseudomonadota</taxon>
        <taxon>Betaproteobacteria</taxon>
        <taxon>Burkholderiales</taxon>
        <taxon>Oxalobacteraceae</taxon>
        <taxon>Herminiimonas</taxon>
    </lineage>
</organism>
<sequence>MRAEVEYRFPLRTCRNMAKADAVFCIRRPVAGNPLCLIAMPRMSGVSSIS</sequence>
<dbReference type="KEGG" id="har:HEAR0893"/>
<evidence type="ECO:0000313" key="1">
    <source>
        <dbReference type="EMBL" id="CAL61079.1"/>
    </source>
</evidence>
<protein>
    <submittedName>
        <fullName evidence="1">Uncharacterized protein</fullName>
    </submittedName>
</protein>
<dbReference type="EMBL" id="CU207211">
    <property type="protein sequence ID" value="CAL61079.1"/>
    <property type="molecule type" value="Genomic_DNA"/>
</dbReference>